<comment type="caution">
    <text evidence="1">The sequence shown here is derived from an EMBL/GenBank/DDBJ whole genome shotgun (WGS) entry which is preliminary data.</text>
</comment>
<dbReference type="AlphaFoldDB" id="A0ABD3CYJ0"/>
<evidence type="ECO:0000313" key="2">
    <source>
        <dbReference type="Proteomes" id="UP001632038"/>
    </source>
</evidence>
<reference evidence="2" key="1">
    <citation type="journal article" date="2024" name="IScience">
        <title>Strigolactones Initiate the Formation of Haustorium-like Structures in Castilleja.</title>
        <authorList>
            <person name="Buerger M."/>
            <person name="Peterson D."/>
            <person name="Chory J."/>
        </authorList>
    </citation>
    <scope>NUCLEOTIDE SEQUENCE [LARGE SCALE GENOMIC DNA]</scope>
</reference>
<accession>A0ABD3CYJ0</accession>
<dbReference type="InterPro" id="IPR053283">
    <property type="entry name" value="TUNICAMYCIN_INDUCED_1"/>
</dbReference>
<dbReference type="PANTHER" id="PTHR34454">
    <property type="entry name" value="TUNICAMYCIN INDUCED PROTEIN"/>
    <property type="match status" value="1"/>
</dbReference>
<organism evidence="1 2">
    <name type="scientific">Castilleja foliolosa</name>
    <dbReference type="NCBI Taxonomy" id="1961234"/>
    <lineage>
        <taxon>Eukaryota</taxon>
        <taxon>Viridiplantae</taxon>
        <taxon>Streptophyta</taxon>
        <taxon>Embryophyta</taxon>
        <taxon>Tracheophyta</taxon>
        <taxon>Spermatophyta</taxon>
        <taxon>Magnoliopsida</taxon>
        <taxon>eudicotyledons</taxon>
        <taxon>Gunneridae</taxon>
        <taxon>Pentapetalae</taxon>
        <taxon>asterids</taxon>
        <taxon>lamiids</taxon>
        <taxon>Lamiales</taxon>
        <taxon>Orobanchaceae</taxon>
        <taxon>Pedicularideae</taxon>
        <taxon>Castillejinae</taxon>
        <taxon>Castilleja</taxon>
    </lineage>
</organism>
<dbReference type="PANTHER" id="PTHR34454:SF3">
    <property type="entry name" value="PEPTIDASE I, PUTATIVE-RELATED"/>
    <property type="match status" value="1"/>
</dbReference>
<dbReference type="Proteomes" id="UP001632038">
    <property type="component" value="Unassembled WGS sequence"/>
</dbReference>
<proteinExistence type="predicted"/>
<evidence type="ECO:0000313" key="1">
    <source>
        <dbReference type="EMBL" id="KAL3634194.1"/>
    </source>
</evidence>
<gene>
    <name evidence="1" type="ORF">CASFOL_021248</name>
</gene>
<dbReference type="EMBL" id="JAVIJP010000028">
    <property type="protein sequence ID" value="KAL3634194.1"/>
    <property type="molecule type" value="Genomic_DNA"/>
</dbReference>
<protein>
    <submittedName>
        <fullName evidence="1">Uncharacterized protein</fullName>
    </submittedName>
</protein>
<name>A0ABD3CYJ0_9LAMI</name>
<sequence>MFSYKSPLLNRILTPFLLTFFNSLLLIRSSIIPPPPPFNISHFLYPKVTTFTTSNTTSSQPPYILQGVLDAIAKKEKWALEDIRVLELDVKRAKYRSQLSYELRVRFGKAEIVLKMNEEMSEWKAFRALKKNGTLSFEALARMIDSEAVIESFKIEGPFELRVTRDDDQLSLMLPLNKMHSSLRRISVGEGITVEIKGAEQISMFHPSINPLPKNIFTYWNSNDVVGSIWPALCTALQSIRILGSASVTAYRNQRPDALIQTAFTSTDAIKLLPNKCYVLPNNETPRHVLSSLSTRIALLERVLRKFVNERGGKKTALGSVKTRIKALTMFRFRLGLERDIGVNDTFWSTLAEWRTRPTIERTSFEVVARIEDEVLKPLVVKKVRPVIDTDSFAWSSLSANISFTKFPSVLVAPEALTLGVKW</sequence>
<keyword evidence="2" id="KW-1185">Reference proteome</keyword>